<comment type="caution">
    <text evidence="2">The sequence shown here is derived from an EMBL/GenBank/DDBJ whole genome shotgun (WGS) entry which is preliminary data.</text>
</comment>
<proteinExistence type="predicted"/>
<accession>A0ABR0SXU3</accession>
<organism evidence="2 3">
    <name type="scientific">Cladobotryum mycophilum</name>
    <dbReference type="NCBI Taxonomy" id="491253"/>
    <lineage>
        <taxon>Eukaryota</taxon>
        <taxon>Fungi</taxon>
        <taxon>Dikarya</taxon>
        <taxon>Ascomycota</taxon>
        <taxon>Pezizomycotina</taxon>
        <taxon>Sordariomycetes</taxon>
        <taxon>Hypocreomycetidae</taxon>
        <taxon>Hypocreales</taxon>
        <taxon>Hypocreaceae</taxon>
        <taxon>Cladobotryum</taxon>
    </lineage>
</organism>
<name>A0ABR0SXU3_9HYPO</name>
<gene>
    <name evidence="2" type="ORF">PT974_02256</name>
</gene>
<protein>
    <submittedName>
        <fullName evidence="2">Uncharacterized protein</fullName>
    </submittedName>
</protein>
<sequence>MPTDARRRPAEEGHRHASQITLLFRMPDEASSLLLPRVPKKEENPFRRICLGRLAQVKLCEHEALDWSTVESAHARNRIIKLTCKHPSHQPKNASDGGWRHSVFPHARLLPMHYGPETSIHLSWTLPLLDIKSKRPFKLSALQDALKNLPETALFGHTLCRHVNLSSTQLLNAPRSSACECFPQSEPSSQRTTRQKRQEDEQRGKSRTSLKFEYRWAVHRPISPAWLCLLDDDTLASIFDETTRHVLWCEHAGCATSARGRWLRMVKRYTLTREFKYNLDRSHMLGCGRPERYESGCADHFNPERMSARCFIDGSRYKLPPKWALDCLPKMPIDNECLANQLPADIEKRRRSVKGRGYYNY</sequence>
<evidence type="ECO:0000313" key="3">
    <source>
        <dbReference type="Proteomes" id="UP001338125"/>
    </source>
</evidence>
<keyword evidence="3" id="KW-1185">Reference proteome</keyword>
<dbReference type="Proteomes" id="UP001338125">
    <property type="component" value="Unassembled WGS sequence"/>
</dbReference>
<evidence type="ECO:0000256" key="1">
    <source>
        <dbReference type="SAM" id="MobiDB-lite"/>
    </source>
</evidence>
<reference evidence="2 3" key="1">
    <citation type="submission" date="2024-01" db="EMBL/GenBank/DDBJ databases">
        <title>Complete genome of Cladobotryum mycophilum ATHUM6906.</title>
        <authorList>
            <person name="Christinaki A.C."/>
            <person name="Myridakis A.I."/>
            <person name="Kouvelis V.N."/>
        </authorList>
    </citation>
    <scope>NUCLEOTIDE SEQUENCE [LARGE SCALE GENOMIC DNA]</scope>
    <source>
        <strain evidence="2 3">ATHUM6906</strain>
    </source>
</reference>
<dbReference type="EMBL" id="JAVFKD010000002">
    <property type="protein sequence ID" value="KAK5996909.1"/>
    <property type="molecule type" value="Genomic_DNA"/>
</dbReference>
<feature type="region of interest" description="Disordered" evidence="1">
    <location>
        <begin position="181"/>
        <end position="206"/>
    </location>
</feature>
<evidence type="ECO:0000313" key="2">
    <source>
        <dbReference type="EMBL" id="KAK5996909.1"/>
    </source>
</evidence>
<feature type="compositionally biased region" description="Basic and acidic residues" evidence="1">
    <location>
        <begin position="196"/>
        <end position="206"/>
    </location>
</feature>